<feature type="binding site" evidence="8">
    <location>
        <position position="90"/>
    </location>
    <ligand>
        <name>Zn(2+)</name>
        <dbReference type="ChEBI" id="CHEBI:29105"/>
    </ligand>
</feature>
<dbReference type="PROSITE" id="PS00028">
    <property type="entry name" value="ZINC_FINGER_C2H2_1"/>
    <property type="match status" value="4"/>
</dbReference>
<sequence length="356" mass="41610">MSGSYFMLKFLEGSFKAQQQNLNKLYPSTSYNMDENTNSGNNKCRICLKDATILIYPSMSRLDIAESIRTFAGIEISETDVHSKHLCKSCYNFLQNATIFRQLAQDTDKFLRQLSSHNSDEDLDNRADGKATCTDDQKSLIYTCKLCKTNFPTFTELLAHKNTHKKVRVQCPVCFRLLTAHSYKKHLARHQSASHLVCDVCGKLYRKDNLVRHLQLHSFELPYECQECPYRGRFMESLKIHMRTHTGDKPFSCNKCELRFLTRSNLNRHLLTHNKDKPFKCVECERGFYSKRDMDVHYKSDHAGLKEFCCRLCGNKYSTRKALMRHELRVHKRDKMAKGRMPLYLQAEYQKCTETT</sequence>
<keyword evidence="4 7" id="KW-0863">Zinc-finger</keyword>
<feature type="domain" description="ZAD" evidence="10">
    <location>
        <begin position="42"/>
        <end position="114"/>
    </location>
</feature>
<reference evidence="12" key="1">
    <citation type="submission" date="2025-08" db="UniProtKB">
        <authorList>
            <consortium name="RefSeq"/>
        </authorList>
    </citation>
    <scope>IDENTIFICATION</scope>
</reference>
<dbReference type="Gene3D" id="3.40.1800.20">
    <property type="match status" value="1"/>
</dbReference>
<evidence type="ECO:0000256" key="8">
    <source>
        <dbReference type="PROSITE-ProRule" id="PRU01263"/>
    </source>
</evidence>
<dbReference type="FunFam" id="3.30.160.60:FF:000446">
    <property type="entry name" value="Zinc finger protein"/>
    <property type="match status" value="1"/>
</dbReference>
<dbReference type="Gene3D" id="3.30.160.60">
    <property type="entry name" value="Classic Zinc Finger"/>
    <property type="match status" value="4"/>
</dbReference>
<evidence type="ECO:0000256" key="2">
    <source>
        <dbReference type="ARBA" id="ARBA00022723"/>
    </source>
</evidence>
<keyword evidence="2 8" id="KW-0479">Metal-binding</keyword>
<dbReference type="FunCoup" id="A0A7E5VLJ9">
    <property type="interactions" value="89"/>
</dbReference>
<evidence type="ECO:0000256" key="7">
    <source>
        <dbReference type="PROSITE-ProRule" id="PRU00042"/>
    </source>
</evidence>
<keyword evidence="11" id="KW-1185">Reference proteome</keyword>
<feature type="domain" description="C2H2-type" evidence="9">
    <location>
        <begin position="279"/>
        <end position="307"/>
    </location>
</feature>
<dbReference type="SUPFAM" id="SSF57667">
    <property type="entry name" value="beta-beta-alpha zinc fingers"/>
    <property type="match status" value="3"/>
</dbReference>
<dbReference type="SUPFAM" id="SSF57716">
    <property type="entry name" value="Glucocorticoid receptor-like (DNA-binding domain)"/>
    <property type="match status" value="1"/>
</dbReference>
<dbReference type="FunFam" id="3.30.160.60:FF:000624">
    <property type="entry name" value="zinc finger protein 697"/>
    <property type="match status" value="1"/>
</dbReference>
<accession>A0A7E5VLJ9</accession>
<dbReference type="GO" id="GO:0008270">
    <property type="term" value="F:zinc ion binding"/>
    <property type="evidence" value="ECO:0007669"/>
    <property type="project" value="UniProtKB-UniRule"/>
</dbReference>
<evidence type="ECO:0000256" key="5">
    <source>
        <dbReference type="ARBA" id="ARBA00022833"/>
    </source>
</evidence>
<dbReference type="SMART" id="SM00868">
    <property type="entry name" value="zf-AD"/>
    <property type="match status" value="1"/>
</dbReference>
<dbReference type="RefSeq" id="XP_026729203.1">
    <property type="nucleotide sequence ID" value="XM_026873402.1"/>
</dbReference>
<feature type="binding site" evidence="8">
    <location>
        <position position="87"/>
    </location>
    <ligand>
        <name>Zn(2+)</name>
        <dbReference type="ChEBI" id="CHEBI:29105"/>
    </ligand>
</feature>
<keyword evidence="3" id="KW-0677">Repeat</keyword>
<evidence type="ECO:0000256" key="6">
    <source>
        <dbReference type="ARBA" id="ARBA00023242"/>
    </source>
</evidence>
<dbReference type="GeneID" id="113494888"/>
<evidence type="ECO:0000313" key="11">
    <source>
        <dbReference type="Proteomes" id="UP000322000"/>
    </source>
</evidence>
<dbReference type="KEGG" id="tnl:113494888"/>
<dbReference type="PROSITE" id="PS50157">
    <property type="entry name" value="ZINC_FINGER_C2H2_2"/>
    <property type="match status" value="5"/>
</dbReference>
<comment type="subcellular location">
    <subcellularLocation>
        <location evidence="1">Nucleus</location>
    </subcellularLocation>
</comment>
<keyword evidence="5 8" id="KW-0862">Zinc</keyword>
<dbReference type="PROSITE" id="PS51915">
    <property type="entry name" value="ZAD"/>
    <property type="match status" value="1"/>
</dbReference>
<feature type="domain" description="C2H2-type" evidence="9">
    <location>
        <begin position="251"/>
        <end position="278"/>
    </location>
</feature>
<evidence type="ECO:0000256" key="4">
    <source>
        <dbReference type="ARBA" id="ARBA00022771"/>
    </source>
</evidence>
<evidence type="ECO:0000259" key="10">
    <source>
        <dbReference type="PROSITE" id="PS51915"/>
    </source>
</evidence>
<evidence type="ECO:0000313" key="12">
    <source>
        <dbReference type="RefSeq" id="XP_026729203.1"/>
    </source>
</evidence>
<dbReference type="PANTHER" id="PTHR24390">
    <property type="entry name" value="ZINC FINGER PROTEIN"/>
    <property type="match status" value="1"/>
</dbReference>
<dbReference type="GO" id="GO:0003700">
    <property type="term" value="F:DNA-binding transcription factor activity"/>
    <property type="evidence" value="ECO:0007669"/>
    <property type="project" value="TreeGrafter"/>
</dbReference>
<feature type="binding site" evidence="8">
    <location>
        <position position="44"/>
    </location>
    <ligand>
        <name>Zn(2+)</name>
        <dbReference type="ChEBI" id="CHEBI:29105"/>
    </ligand>
</feature>
<dbReference type="GO" id="GO:0006357">
    <property type="term" value="P:regulation of transcription by RNA polymerase II"/>
    <property type="evidence" value="ECO:0007669"/>
    <property type="project" value="TreeGrafter"/>
</dbReference>
<evidence type="ECO:0000256" key="1">
    <source>
        <dbReference type="ARBA" id="ARBA00004123"/>
    </source>
</evidence>
<feature type="domain" description="C2H2-type" evidence="9">
    <location>
        <begin position="223"/>
        <end position="250"/>
    </location>
</feature>
<feature type="binding site" evidence="8">
    <location>
        <position position="47"/>
    </location>
    <ligand>
        <name>Zn(2+)</name>
        <dbReference type="ChEBI" id="CHEBI:29105"/>
    </ligand>
</feature>
<feature type="domain" description="C2H2-type" evidence="9">
    <location>
        <begin position="142"/>
        <end position="169"/>
    </location>
</feature>
<dbReference type="Pfam" id="PF00096">
    <property type="entry name" value="zf-C2H2"/>
    <property type="match status" value="4"/>
</dbReference>
<dbReference type="AlphaFoldDB" id="A0A7E5VLJ9"/>
<proteinExistence type="predicted"/>
<name>A0A7E5VLJ9_TRINI</name>
<dbReference type="Pfam" id="PF07776">
    <property type="entry name" value="zf-AD"/>
    <property type="match status" value="1"/>
</dbReference>
<feature type="domain" description="C2H2-type" evidence="9">
    <location>
        <begin position="308"/>
        <end position="336"/>
    </location>
</feature>
<gene>
    <name evidence="12" type="primary">LOC113494888</name>
</gene>
<dbReference type="Proteomes" id="UP000322000">
    <property type="component" value="Chromosome 6"/>
</dbReference>
<dbReference type="PANTHER" id="PTHR24390:SF79">
    <property type="entry name" value="ASPARAGINE-RICH ZINC FINGER PROTEIN AZF1"/>
    <property type="match status" value="1"/>
</dbReference>
<organism evidence="11 12">
    <name type="scientific">Trichoplusia ni</name>
    <name type="common">Cabbage looper</name>
    <dbReference type="NCBI Taxonomy" id="7111"/>
    <lineage>
        <taxon>Eukaryota</taxon>
        <taxon>Metazoa</taxon>
        <taxon>Ecdysozoa</taxon>
        <taxon>Arthropoda</taxon>
        <taxon>Hexapoda</taxon>
        <taxon>Insecta</taxon>
        <taxon>Pterygota</taxon>
        <taxon>Neoptera</taxon>
        <taxon>Endopterygota</taxon>
        <taxon>Lepidoptera</taxon>
        <taxon>Glossata</taxon>
        <taxon>Ditrysia</taxon>
        <taxon>Noctuoidea</taxon>
        <taxon>Noctuidae</taxon>
        <taxon>Plusiinae</taxon>
        <taxon>Trichoplusia</taxon>
    </lineage>
</organism>
<evidence type="ECO:0000259" key="9">
    <source>
        <dbReference type="PROSITE" id="PS50157"/>
    </source>
</evidence>
<evidence type="ECO:0000256" key="3">
    <source>
        <dbReference type="ARBA" id="ARBA00022737"/>
    </source>
</evidence>
<dbReference type="InterPro" id="IPR013087">
    <property type="entry name" value="Znf_C2H2_type"/>
</dbReference>
<dbReference type="InterPro" id="IPR036236">
    <property type="entry name" value="Znf_C2H2_sf"/>
</dbReference>
<dbReference type="OrthoDB" id="654211at2759"/>
<dbReference type="InterPro" id="IPR012934">
    <property type="entry name" value="Znf_AD"/>
</dbReference>
<keyword evidence="6" id="KW-0539">Nucleus</keyword>
<dbReference type="GO" id="GO:0005634">
    <property type="term" value="C:nucleus"/>
    <property type="evidence" value="ECO:0007669"/>
    <property type="project" value="UniProtKB-SubCell"/>
</dbReference>
<dbReference type="SMART" id="SM00355">
    <property type="entry name" value="ZnF_C2H2"/>
    <property type="match status" value="7"/>
</dbReference>
<dbReference type="GO" id="GO:0000978">
    <property type="term" value="F:RNA polymerase II cis-regulatory region sequence-specific DNA binding"/>
    <property type="evidence" value="ECO:0007669"/>
    <property type="project" value="TreeGrafter"/>
</dbReference>
<dbReference type="InParanoid" id="A0A7E5VLJ9"/>
<protein>
    <submittedName>
        <fullName evidence="12">Gastrula zinc finger protein XlCGF17.1-like</fullName>
    </submittedName>
</protein>